<dbReference type="InterPro" id="IPR036788">
    <property type="entry name" value="T_IF-3_C_sf"/>
</dbReference>
<keyword evidence="3" id="KW-0648">Protein biosynthesis</keyword>
<dbReference type="InterPro" id="IPR036787">
    <property type="entry name" value="T_IF-3_N_sf"/>
</dbReference>
<evidence type="ECO:0000313" key="7">
    <source>
        <dbReference type="EMBL" id="RKP13538.1"/>
    </source>
</evidence>
<dbReference type="Proteomes" id="UP000267251">
    <property type="component" value="Unassembled WGS sequence"/>
</dbReference>
<dbReference type="InterPro" id="IPR019815">
    <property type="entry name" value="Translation_initiation_fac_3_C"/>
</dbReference>
<feature type="domain" description="Translation initiation factor 3 N-terminal" evidence="6">
    <location>
        <begin position="78"/>
        <end position="139"/>
    </location>
</feature>
<sequence>MLPSVLTRGSRVFARSLARPQGRVGRSQQTHRALDVVHSGPARWSTPAPAPFSTLSPQQKGRGSSAASAVPVTRPPKDEEITAPLVRVIGEDGVDQGLSTPATALARLNKLTHQLVMVDNREDPPVVRVFSKKALADKKRAVAKATRAARASHRGQEKDMSFRTGVSEHDLGHKLRKIRELLGKGYRVRVNIQGRKREPAKDVRQGSQEILKFMLAKTEDIATLGRVVDDKPDMEGEEGAEVVKKKPKPQGLLFLLLPKSTKQG</sequence>
<name>A0A4P9Y3L0_9FUNG</name>
<dbReference type="GO" id="GO:0070124">
    <property type="term" value="P:mitochondrial translational initiation"/>
    <property type="evidence" value="ECO:0007669"/>
    <property type="project" value="TreeGrafter"/>
</dbReference>
<comment type="similarity">
    <text evidence="1">Belongs to the IF-3 family.</text>
</comment>
<dbReference type="SUPFAM" id="SSF55200">
    <property type="entry name" value="Translation initiation factor IF3, C-terminal domain"/>
    <property type="match status" value="1"/>
</dbReference>
<dbReference type="Gene3D" id="3.30.110.10">
    <property type="entry name" value="Translation initiation factor 3 (IF-3), C-terminal domain"/>
    <property type="match status" value="1"/>
</dbReference>
<evidence type="ECO:0000259" key="6">
    <source>
        <dbReference type="Pfam" id="PF05198"/>
    </source>
</evidence>
<proteinExistence type="inferred from homology"/>
<dbReference type="Gene3D" id="3.10.20.80">
    <property type="entry name" value="Translation initiation factor 3 (IF-3), N-terminal domain"/>
    <property type="match status" value="1"/>
</dbReference>
<evidence type="ECO:0000256" key="4">
    <source>
        <dbReference type="SAM" id="MobiDB-lite"/>
    </source>
</evidence>
<dbReference type="Pfam" id="PF05198">
    <property type="entry name" value="IF3_N"/>
    <property type="match status" value="1"/>
</dbReference>
<evidence type="ECO:0000256" key="2">
    <source>
        <dbReference type="ARBA" id="ARBA00022540"/>
    </source>
</evidence>
<organism evidence="7 8">
    <name type="scientific">Piptocephalis cylindrospora</name>
    <dbReference type="NCBI Taxonomy" id="1907219"/>
    <lineage>
        <taxon>Eukaryota</taxon>
        <taxon>Fungi</taxon>
        <taxon>Fungi incertae sedis</taxon>
        <taxon>Zoopagomycota</taxon>
        <taxon>Zoopagomycotina</taxon>
        <taxon>Zoopagomycetes</taxon>
        <taxon>Zoopagales</taxon>
        <taxon>Piptocephalidaceae</taxon>
        <taxon>Piptocephalis</taxon>
    </lineage>
</organism>
<dbReference type="InterPro" id="IPR001288">
    <property type="entry name" value="Translation_initiation_fac_3"/>
</dbReference>
<feature type="domain" description="Translation initiation factor 3 C-terminal" evidence="5">
    <location>
        <begin position="158"/>
        <end position="238"/>
    </location>
</feature>
<dbReference type="PANTHER" id="PTHR10938:SF0">
    <property type="entry name" value="TRANSLATION INITIATION FACTOR IF-3, MITOCHONDRIAL"/>
    <property type="match status" value="1"/>
</dbReference>
<evidence type="ECO:0000256" key="1">
    <source>
        <dbReference type="ARBA" id="ARBA00005439"/>
    </source>
</evidence>
<protein>
    <recommendedName>
        <fullName evidence="9">Translation initiation factor IF-3, C-terminal domain-containing protein</fullName>
    </recommendedName>
</protein>
<dbReference type="GO" id="GO:0043022">
    <property type="term" value="F:ribosome binding"/>
    <property type="evidence" value="ECO:0007669"/>
    <property type="project" value="TreeGrafter"/>
</dbReference>
<evidence type="ECO:0008006" key="9">
    <source>
        <dbReference type="Google" id="ProtNLM"/>
    </source>
</evidence>
<dbReference type="EMBL" id="KZ987997">
    <property type="protein sequence ID" value="RKP13538.1"/>
    <property type="molecule type" value="Genomic_DNA"/>
</dbReference>
<dbReference type="SUPFAM" id="SSF54364">
    <property type="entry name" value="Translation initiation factor IF3, N-terminal domain"/>
    <property type="match status" value="1"/>
</dbReference>
<dbReference type="GO" id="GO:0005739">
    <property type="term" value="C:mitochondrion"/>
    <property type="evidence" value="ECO:0007669"/>
    <property type="project" value="TreeGrafter"/>
</dbReference>
<dbReference type="Pfam" id="PF00707">
    <property type="entry name" value="IF3_C"/>
    <property type="match status" value="1"/>
</dbReference>
<dbReference type="PANTHER" id="PTHR10938">
    <property type="entry name" value="TRANSLATION INITIATION FACTOR IF-3"/>
    <property type="match status" value="1"/>
</dbReference>
<accession>A0A4P9Y3L0</accession>
<feature type="compositionally biased region" description="Polar residues" evidence="4">
    <location>
        <begin position="53"/>
        <end position="67"/>
    </location>
</feature>
<reference evidence="8" key="1">
    <citation type="journal article" date="2018" name="Nat. Microbiol.">
        <title>Leveraging single-cell genomics to expand the fungal tree of life.</title>
        <authorList>
            <person name="Ahrendt S.R."/>
            <person name="Quandt C.A."/>
            <person name="Ciobanu D."/>
            <person name="Clum A."/>
            <person name="Salamov A."/>
            <person name="Andreopoulos B."/>
            <person name="Cheng J.F."/>
            <person name="Woyke T."/>
            <person name="Pelin A."/>
            <person name="Henrissat B."/>
            <person name="Reynolds N.K."/>
            <person name="Benny G.L."/>
            <person name="Smith M.E."/>
            <person name="James T.Y."/>
            <person name="Grigoriev I.V."/>
        </authorList>
    </citation>
    <scope>NUCLEOTIDE SEQUENCE [LARGE SCALE GENOMIC DNA]</scope>
</reference>
<keyword evidence="2" id="KW-0396">Initiation factor</keyword>
<keyword evidence="8" id="KW-1185">Reference proteome</keyword>
<evidence type="ECO:0000256" key="3">
    <source>
        <dbReference type="ARBA" id="ARBA00022917"/>
    </source>
</evidence>
<dbReference type="GO" id="GO:0003743">
    <property type="term" value="F:translation initiation factor activity"/>
    <property type="evidence" value="ECO:0007669"/>
    <property type="project" value="UniProtKB-KW"/>
</dbReference>
<dbReference type="AlphaFoldDB" id="A0A4P9Y3L0"/>
<dbReference type="OrthoDB" id="21573at2759"/>
<gene>
    <name evidence="7" type="ORF">BJ684DRAFT_19986</name>
</gene>
<evidence type="ECO:0000259" key="5">
    <source>
        <dbReference type="Pfam" id="PF00707"/>
    </source>
</evidence>
<evidence type="ECO:0000313" key="8">
    <source>
        <dbReference type="Proteomes" id="UP000267251"/>
    </source>
</evidence>
<feature type="region of interest" description="Disordered" evidence="4">
    <location>
        <begin position="40"/>
        <end position="75"/>
    </location>
</feature>
<dbReference type="GO" id="GO:0032790">
    <property type="term" value="P:ribosome disassembly"/>
    <property type="evidence" value="ECO:0007669"/>
    <property type="project" value="TreeGrafter"/>
</dbReference>
<dbReference type="InterPro" id="IPR019814">
    <property type="entry name" value="Translation_initiation_fac_3_N"/>
</dbReference>